<dbReference type="AlphaFoldDB" id="A0A7J6PSK5"/>
<evidence type="ECO:0000256" key="1">
    <source>
        <dbReference type="SAM" id="Coils"/>
    </source>
</evidence>
<accession>A0A7J6PSK5</accession>
<dbReference type="Proteomes" id="UP000553632">
    <property type="component" value="Unassembled WGS sequence"/>
</dbReference>
<sequence>MNDSSVSLPDNSKAASTPHRKVSVLGVESSAGEREKGGSILQEEYGNSLAVGFPETPRSVMVDDTWGGEQAHEEVTKASSPTVAMAVMRERLEGSLRDKEMMRERMCLLEEELALCKEGSNALFVDLITKFRLYSRPTALSTMGPCVKKRSYRADAHRLKEEVETLRARAACLGEETTSNMEEVRYWQKAAEEANRHINEMSKSFTQEVRLLQRALECARGGGKQQFKLTESADLVGRLGRAVLQRDDAYRDKIRLGAKQLMALQSERNSLALKLNSATRQIDTLKESNRLLMNGSMLQEGTVVVVKDGDRIGQKKGTASALEAGTVVLDDDDFEVELRAFEQRYMMLGEGSEGAEQLTTKLHAECKMLRRDVARCKEEAESLRADLTQWRDLAEDRLAEVLDMEAKVTSLNETVEEQRAHLEAAAAAAAVGESEQELVEGGLRRDAVEARETRELAKSLTRSVTDQWLRQGEEECTSLYRGVQEINTGETVEVSVVERRVEGGEGSTTYEVMATVDGATYTIAVDPQYYQDCPPEDKSWISEVVTLLGLIDDGEGGSKRLVVPEPAGSAELEGGVSVTVYQYTPTVFYVTAYDGESGAVGATTLAAEAADTSTPSSDAAQWLLNHLEVSHEPDQNTIHLALSHAPPAAAVD</sequence>
<feature type="compositionally biased region" description="Polar residues" evidence="2">
    <location>
        <begin position="1"/>
        <end position="15"/>
    </location>
</feature>
<feature type="coiled-coil region" evidence="1">
    <location>
        <begin position="366"/>
        <end position="393"/>
    </location>
</feature>
<feature type="coiled-coil region" evidence="1">
    <location>
        <begin position="149"/>
        <end position="176"/>
    </location>
</feature>
<organism evidence="3 4">
    <name type="scientific">Perkinsus olseni</name>
    <name type="common">Perkinsus atlanticus</name>
    <dbReference type="NCBI Taxonomy" id="32597"/>
    <lineage>
        <taxon>Eukaryota</taxon>
        <taxon>Sar</taxon>
        <taxon>Alveolata</taxon>
        <taxon>Perkinsozoa</taxon>
        <taxon>Perkinsea</taxon>
        <taxon>Perkinsida</taxon>
        <taxon>Perkinsidae</taxon>
        <taxon>Perkinsus</taxon>
    </lineage>
</organism>
<keyword evidence="4" id="KW-1185">Reference proteome</keyword>
<proteinExistence type="predicted"/>
<comment type="caution">
    <text evidence="3">The sequence shown here is derived from an EMBL/GenBank/DDBJ whole genome shotgun (WGS) entry which is preliminary data.</text>
</comment>
<evidence type="ECO:0000256" key="2">
    <source>
        <dbReference type="SAM" id="MobiDB-lite"/>
    </source>
</evidence>
<keyword evidence="1" id="KW-0175">Coiled coil</keyword>
<gene>
    <name evidence="3" type="ORF">FOZ63_026185</name>
</gene>
<reference evidence="3 4" key="1">
    <citation type="submission" date="2020-04" db="EMBL/GenBank/DDBJ databases">
        <title>Perkinsus olseni comparative genomics.</title>
        <authorList>
            <person name="Bogema D.R."/>
        </authorList>
    </citation>
    <scope>NUCLEOTIDE SEQUENCE [LARGE SCALE GENOMIC DNA]</scope>
    <source>
        <strain evidence="3 4">ATCC PRA-207</strain>
    </source>
</reference>
<evidence type="ECO:0000313" key="4">
    <source>
        <dbReference type="Proteomes" id="UP000553632"/>
    </source>
</evidence>
<protein>
    <submittedName>
        <fullName evidence="3">Uncharacterized protein</fullName>
    </submittedName>
</protein>
<evidence type="ECO:0000313" key="3">
    <source>
        <dbReference type="EMBL" id="KAF4698867.1"/>
    </source>
</evidence>
<name>A0A7J6PSK5_PEROL</name>
<feature type="region of interest" description="Disordered" evidence="2">
    <location>
        <begin position="1"/>
        <end position="41"/>
    </location>
</feature>
<dbReference type="EMBL" id="JABANO010038248">
    <property type="protein sequence ID" value="KAF4698867.1"/>
    <property type="molecule type" value="Genomic_DNA"/>
</dbReference>
<feature type="coiled-coil region" evidence="1">
    <location>
        <begin position="261"/>
        <end position="288"/>
    </location>
</feature>